<gene>
    <name evidence="2" type="ORF">AFUS01_LOCUS41851</name>
</gene>
<feature type="compositionally biased region" description="Low complexity" evidence="1">
    <location>
        <begin position="102"/>
        <end position="113"/>
    </location>
</feature>
<reference evidence="2" key="1">
    <citation type="submission" date="2021-06" db="EMBL/GenBank/DDBJ databases">
        <authorList>
            <person name="Hodson N. C."/>
            <person name="Mongue J. A."/>
            <person name="Jaron S. K."/>
        </authorList>
    </citation>
    <scope>NUCLEOTIDE SEQUENCE</scope>
</reference>
<accession>A0A8J2LHX7</accession>
<feature type="compositionally biased region" description="Polar residues" evidence="1">
    <location>
        <begin position="1"/>
        <end position="22"/>
    </location>
</feature>
<organism evidence="2 3">
    <name type="scientific">Allacma fusca</name>
    <dbReference type="NCBI Taxonomy" id="39272"/>
    <lineage>
        <taxon>Eukaryota</taxon>
        <taxon>Metazoa</taxon>
        <taxon>Ecdysozoa</taxon>
        <taxon>Arthropoda</taxon>
        <taxon>Hexapoda</taxon>
        <taxon>Collembola</taxon>
        <taxon>Symphypleona</taxon>
        <taxon>Sminthuridae</taxon>
        <taxon>Allacma</taxon>
    </lineage>
</organism>
<feature type="compositionally biased region" description="Basic residues" evidence="1">
    <location>
        <begin position="365"/>
        <end position="374"/>
    </location>
</feature>
<name>A0A8J2LHX7_9HEXA</name>
<comment type="caution">
    <text evidence="2">The sequence shown here is derived from an EMBL/GenBank/DDBJ whole genome shotgun (WGS) entry which is preliminary data.</text>
</comment>
<protein>
    <submittedName>
        <fullName evidence="2">Uncharacterized protein</fullName>
    </submittedName>
</protein>
<evidence type="ECO:0000313" key="2">
    <source>
        <dbReference type="EMBL" id="CAG7832148.1"/>
    </source>
</evidence>
<keyword evidence="3" id="KW-1185">Reference proteome</keyword>
<dbReference type="EMBL" id="CAJVCH010563745">
    <property type="protein sequence ID" value="CAG7832148.1"/>
    <property type="molecule type" value="Genomic_DNA"/>
</dbReference>
<dbReference type="AlphaFoldDB" id="A0A8J2LHX7"/>
<sequence>MPTTETSQEACPMSQKNQNDSTYGRLADELHNYTKSSSSNKSKTTEQNKLKIKKSLIPKLESNPDKFNPDAAASPELSEFDEDDPNRPTFQQRKEVEKIIPTTSSGGTSGQTSARPVRVSNITLKHDDPKYMRVTFEPFEAETSQTQTLKENQKEEIISPQNVNTNVKGIKLNKDVQSKSSVTASPSRKNITDLVKIRPLKAVHDFRLKDQSSLNSSNGAENPNEVVDIINNYKRSFDTDESANNNEEERFYSYKTNNVYREPSLSIFLPVDDGRDSKLCSHRSQSSSHETTLPANFGAPYFRLDGSMMDDVKVSRVNQNYVNINKFVKSAVQEQQNFYKEATDAAKHLKKKLVRTDSTQQNSKPRSKPKRQMF</sequence>
<proteinExistence type="predicted"/>
<evidence type="ECO:0000256" key="1">
    <source>
        <dbReference type="SAM" id="MobiDB-lite"/>
    </source>
</evidence>
<feature type="region of interest" description="Disordered" evidence="1">
    <location>
        <begin position="351"/>
        <end position="374"/>
    </location>
</feature>
<dbReference type="Proteomes" id="UP000708208">
    <property type="component" value="Unassembled WGS sequence"/>
</dbReference>
<evidence type="ECO:0000313" key="3">
    <source>
        <dbReference type="Proteomes" id="UP000708208"/>
    </source>
</evidence>
<feature type="region of interest" description="Disordered" evidence="1">
    <location>
        <begin position="1"/>
        <end position="116"/>
    </location>
</feature>